<dbReference type="Proteomes" id="UP000316621">
    <property type="component" value="Chromosome 2"/>
</dbReference>
<organism evidence="1 2">
    <name type="scientific">Papaver somniferum</name>
    <name type="common">Opium poppy</name>
    <dbReference type="NCBI Taxonomy" id="3469"/>
    <lineage>
        <taxon>Eukaryota</taxon>
        <taxon>Viridiplantae</taxon>
        <taxon>Streptophyta</taxon>
        <taxon>Embryophyta</taxon>
        <taxon>Tracheophyta</taxon>
        <taxon>Spermatophyta</taxon>
        <taxon>Magnoliopsida</taxon>
        <taxon>Ranunculales</taxon>
        <taxon>Papaveraceae</taxon>
        <taxon>Papaveroideae</taxon>
        <taxon>Papaver</taxon>
    </lineage>
</organism>
<dbReference type="EMBL" id="CM010716">
    <property type="protein sequence ID" value="RZC50595.1"/>
    <property type="molecule type" value="Genomic_DNA"/>
</dbReference>
<dbReference type="Gramene" id="RZC50595">
    <property type="protein sequence ID" value="RZC50595"/>
    <property type="gene ID" value="C5167_019021"/>
</dbReference>
<gene>
    <name evidence="1" type="ORF">C5167_019021</name>
</gene>
<keyword evidence="2" id="KW-1185">Reference proteome</keyword>
<accession>A0A4Y7IT29</accession>
<evidence type="ECO:0000313" key="1">
    <source>
        <dbReference type="EMBL" id="RZC50595.1"/>
    </source>
</evidence>
<protein>
    <recommendedName>
        <fullName evidence="3">DUF295 domain-containing protein</fullName>
    </recommendedName>
</protein>
<sequence length="221" mass="24921">IRAEKNRSWPDVYCEALGSGSTKAADERSERQRPPVPMAAPWLVITHGKGGGGEFSRFMEHWVESGDGIFKVHLNCSPRGFKKVASTHIFKLDFSSMTWVLLKTLDDHVLFLCINMDTLESKRCYSTSTACCSAADMGLERGCLFYTLLEDQTLYTFEVEDNATTIIMPCLKLPTPWFLPTWIMMPTTVNSNHVAGRRRRIIDLLVSQDTTAANIEEEDMS</sequence>
<dbReference type="PANTHER" id="PTHR40891:SF1">
    <property type="entry name" value="DUF295 DOMAIN-CONTAINING PROTEIN"/>
    <property type="match status" value="1"/>
</dbReference>
<name>A0A4Y7IT29_PAPSO</name>
<proteinExistence type="predicted"/>
<dbReference type="PANTHER" id="PTHR40891">
    <property type="entry name" value="DUF295 DOMAIN-CONTAINING PROTEIN"/>
    <property type="match status" value="1"/>
</dbReference>
<evidence type="ECO:0000313" key="2">
    <source>
        <dbReference type="Proteomes" id="UP000316621"/>
    </source>
</evidence>
<feature type="non-terminal residue" evidence="1">
    <location>
        <position position="221"/>
    </location>
</feature>
<reference evidence="1 2" key="1">
    <citation type="journal article" date="2018" name="Science">
        <title>The opium poppy genome and morphinan production.</title>
        <authorList>
            <person name="Guo L."/>
            <person name="Winzer T."/>
            <person name="Yang X."/>
            <person name="Li Y."/>
            <person name="Ning Z."/>
            <person name="He Z."/>
            <person name="Teodor R."/>
            <person name="Lu Y."/>
            <person name="Bowser T.A."/>
            <person name="Graham I.A."/>
            <person name="Ye K."/>
        </authorList>
    </citation>
    <scope>NUCLEOTIDE SEQUENCE [LARGE SCALE GENOMIC DNA]</scope>
    <source>
        <strain evidence="2">cv. HN1</strain>
        <tissue evidence="1">Leaves</tissue>
    </source>
</reference>
<dbReference type="AlphaFoldDB" id="A0A4Y7IT29"/>
<evidence type="ECO:0008006" key="3">
    <source>
        <dbReference type="Google" id="ProtNLM"/>
    </source>
</evidence>
<feature type="non-terminal residue" evidence="1">
    <location>
        <position position="1"/>
    </location>
</feature>